<evidence type="ECO:0000256" key="1">
    <source>
        <dbReference type="SAM" id="MobiDB-lite"/>
    </source>
</evidence>
<gene>
    <name evidence="2" type="ORF">PG986_003662</name>
</gene>
<comment type="caution">
    <text evidence="2">The sequence shown here is derived from an EMBL/GenBank/DDBJ whole genome shotgun (WGS) entry which is preliminary data.</text>
</comment>
<feature type="region of interest" description="Disordered" evidence="1">
    <location>
        <begin position="48"/>
        <end position="76"/>
    </location>
</feature>
<dbReference type="Proteomes" id="UP001391051">
    <property type="component" value="Unassembled WGS sequence"/>
</dbReference>
<reference evidence="2 3" key="1">
    <citation type="submission" date="2023-01" db="EMBL/GenBank/DDBJ databases">
        <title>Analysis of 21 Apiospora genomes using comparative genomics revels a genus with tremendous synthesis potential of carbohydrate active enzymes and secondary metabolites.</title>
        <authorList>
            <person name="Sorensen T."/>
        </authorList>
    </citation>
    <scope>NUCLEOTIDE SEQUENCE [LARGE SCALE GENOMIC DNA]</scope>
    <source>
        <strain evidence="2 3">CBS 24483</strain>
    </source>
</reference>
<name>A0ABR1QSB3_9PEZI</name>
<proteinExistence type="predicted"/>
<evidence type="ECO:0000313" key="3">
    <source>
        <dbReference type="Proteomes" id="UP001391051"/>
    </source>
</evidence>
<dbReference type="EMBL" id="JAQQWE010000002">
    <property type="protein sequence ID" value="KAK7962837.1"/>
    <property type="molecule type" value="Genomic_DNA"/>
</dbReference>
<accession>A0ABR1QSB3</accession>
<protein>
    <submittedName>
        <fullName evidence="2">Uncharacterized protein</fullName>
    </submittedName>
</protein>
<sequence length="210" mass="23634">MSNLNSAQILLQLIPTLGYISNVTIETIYGLVVTVDPDKSITVHYNTVETSGPDGASSHLAAAEPEPEPGAQSKQPGYKYRMFPEYIAGFVWYDSTWPGNPEGEFQVDEDELGERYGDAWNKAYDSWVDRYIAAFEKQEVHLGSHNHPFPDKEERKAWVVEGLLLACWLSLQPDVENVEYSPDAEKIDLNKGSVNTALQSFLEELEKYLT</sequence>
<dbReference type="GeneID" id="92072946"/>
<keyword evidence="3" id="KW-1185">Reference proteome</keyword>
<organism evidence="2 3">
    <name type="scientific">Apiospora aurea</name>
    <dbReference type="NCBI Taxonomy" id="335848"/>
    <lineage>
        <taxon>Eukaryota</taxon>
        <taxon>Fungi</taxon>
        <taxon>Dikarya</taxon>
        <taxon>Ascomycota</taxon>
        <taxon>Pezizomycotina</taxon>
        <taxon>Sordariomycetes</taxon>
        <taxon>Xylariomycetidae</taxon>
        <taxon>Amphisphaeriales</taxon>
        <taxon>Apiosporaceae</taxon>
        <taxon>Apiospora</taxon>
    </lineage>
</organism>
<evidence type="ECO:0000313" key="2">
    <source>
        <dbReference type="EMBL" id="KAK7962837.1"/>
    </source>
</evidence>
<dbReference type="RefSeq" id="XP_066704948.1">
    <property type="nucleotide sequence ID" value="XM_066839884.1"/>
</dbReference>